<dbReference type="PANTHER" id="PTHR30158">
    <property type="entry name" value="ACRA/E-RELATED COMPONENT OF DRUG EFFLUX TRANSPORTER"/>
    <property type="match status" value="1"/>
</dbReference>
<name>A0A0W0VRB8_9GAMM</name>
<gene>
    <name evidence="8" type="ORF">Llon_0433</name>
</gene>
<feature type="coiled-coil region" evidence="3">
    <location>
        <begin position="154"/>
        <end position="181"/>
    </location>
</feature>
<dbReference type="NCBIfam" id="TIGR01730">
    <property type="entry name" value="RND_mfp"/>
    <property type="match status" value="1"/>
</dbReference>
<dbReference type="Gene3D" id="2.40.30.170">
    <property type="match status" value="1"/>
</dbReference>
<evidence type="ECO:0000256" key="2">
    <source>
        <dbReference type="ARBA" id="ARBA00009477"/>
    </source>
</evidence>
<evidence type="ECO:0000313" key="8">
    <source>
        <dbReference type="EMBL" id="KTD22559.1"/>
    </source>
</evidence>
<protein>
    <submittedName>
        <fullName evidence="8">RND multidrug efflux membrane fusion protein</fullName>
    </submittedName>
</protein>
<evidence type="ECO:0000259" key="6">
    <source>
        <dbReference type="Pfam" id="PF25944"/>
    </source>
</evidence>
<feature type="domain" description="Multidrug resistance protein MdtA-like C-terminal permuted SH3" evidence="7">
    <location>
        <begin position="325"/>
        <end position="383"/>
    </location>
</feature>
<reference evidence="8" key="1">
    <citation type="submission" date="2015-11" db="EMBL/GenBank/DDBJ databases">
        <title>Genomic analysis of 38 Legionella species identifies large and diverse effector repertoires.</title>
        <authorList>
            <person name="Burstein D."/>
            <person name="Amaro F."/>
            <person name="Zusman T."/>
            <person name="Lifshitz Z."/>
            <person name="Cohen O."/>
            <person name="Gilbert J.A."/>
            <person name="Pupko T."/>
            <person name="Shuman H.A."/>
            <person name="Segal G."/>
        </authorList>
    </citation>
    <scope>NUCLEOTIDE SEQUENCE [LARGE SCALE GENOMIC DNA]</scope>
    <source>
        <strain evidence="8">ATCC 49505</strain>
    </source>
</reference>
<organism evidence="8 9">
    <name type="scientific">Legionella londiniensis</name>
    <dbReference type="NCBI Taxonomy" id="45068"/>
    <lineage>
        <taxon>Bacteria</taxon>
        <taxon>Pseudomonadati</taxon>
        <taxon>Pseudomonadota</taxon>
        <taxon>Gammaproteobacteria</taxon>
        <taxon>Legionellales</taxon>
        <taxon>Legionellaceae</taxon>
        <taxon>Legionella</taxon>
    </lineage>
</organism>
<feature type="transmembrane region" description="Helical" evidence="4">
    <location>
        <begin position="24"/>
        <end position="42"/>
    </location>
</feature>
<evidence type="ECO:0000256" key="1">
    <source>
        <dbReference type="ARBA" id="ARBA00004519"/>
    </source>
</evidence>
<dbReference type="Pfam" id="PF25944">
    <property type="entry name" value="Beta-barrel_RND"/>
    <property type="match status" value="1"/>
</dbReference>
<dbReference type="Proteomes" id="UP000054997">
    <property type="component" value="Unassembled WGS sequence"/>
</dbReference>
<feature type="domain" description="Multidrug resistance protein MdtA-like barrel-sandwich hybrid" evidence="5">
    <location>
        <begin position="83"/>
        <end position="224"/>
    </location>
</feature>
<accession>A0A0W0VRB8</accession>
<comment type="similarity">
    <text evidence="2">Belongs to the membrane fusion protein (MFP) (TC 8.A.1) family.</text>
</comment>
<dbReference type="SUPFAM" id="SSF111369">
    <property type="entry name" value="HlyD-like secretion proteins"/>
    <property type="match status" value="1"/>
</dbReference>
<evidence type="ECO:0000256" key="4">
    <source>
        <dbReference type="SAM" id="Phobius"/>
    </source>
</evidence>
<dbReference type="GO" id="GO:0030313">
    <property type="term" value="C:cell envelope"/>
    <property type="evidence" value="ECO:0007669"/>
    <property type="project" value="UniProtKB-SubCell"/>
</dbReference>
<keyword evidence="4" id="KW-0472">Membrane</keyword>
<dbReference type="GO" id="GO:0005886">
    <property type="term" value="C:plasma membrane"/>
    <property type="evidence" value="ECO:0007669"/>
    <property type="project" value="TreeGrafter"/>
</dbReference>
<evidence type="ECO:0000256" key="3">
    <source>
        <dbReference type="SAM" id="Coils"/>
    </source>
</evidence>
<feature type="domain" description="Multidrug resistance protein MdtA-like beta-barrel" evidence="6">
    <location>
        <begin position="229"/>
        <end position="319"/>
    </location>
</feature>
<dbReference type="PANTHER" id="PTHR30158:SF24">
    <property type="entry name" value="HLYD FAMILY SECRETION PROTEIN"/>
    <property type="match status" value="1"/>
</dbReference>
<sequence>MGTHEGTLSTKLVMMMERTKTHKISRIAALVLALFLLIYLIVHMGTKNKTPTLPTPAVVVQKPMPAKRADYITQTGNTVAFNSVNLVARVEGYLQEINFTDGSFVKKGTVLFVIEPEPYKEQLEAAEATVAAQKAQYLYAKTEAARQRDMYKQNATSLKNVEKWEAKTEEAKAEVAKDEANARQAAINYSYTHVLAPFDGRIGRHLVDTGNLVGHGEATKLAVIEQINPIYVYFNLNELDLITLREAARAHGFKPSEINQISVDVRMQNQSDYPYKGKLDFVSTGLNASTGTMQFRALLPNNDYALLPGLFVEVRIPVTKPRMQLTVPDTAVQYDQIGPYLLVVNHDNIVVLKRVVLGSVEQGIRAVKKGLAAEDWVIVNGLQNATPGQLVKPETQMKNNME</sequence>
<dbReference type="GO" id="GO:0046677">
    <property type="term" value="P:response to antibiotic"/>
    <property type="evidence" value="ECO:0007669"/>
    <property type="project" value="TreeGrafter"/>
</dbReference>
<dbReference type="AlphaFoldDB" id="A0A0W0VRB8"/>
<comment type="caution">
    <text evidence="8">The sequence shown here is derived from an EMBL/GenBank/DDBJ whole genome shotgun (WGS) entry which is preliminary data.</text>
</comment>
<dbReference type="Gene3D" id="2.40.50.100">
    <property type="match status" value="1"/>
</dbReference>
<dbReference type="InterPro" id="IPR058625">
    <property type="entry name" value="MdtA-like_BSH"/>
</dbReference>
<proteinExistence type="inferred from homology"/>
<keyword evidence="4" id="KW-0812">Transmembrane</keyword>
<keyword evidence="4" id="KW-1133">Transmembrane helix</keyword>
<evidence type="ECO:0000259" key="5">
    <source>
        <dbReference type="Pfam" id="PF25917"/>
    </source>
</evidence>
<evidence type="ECO:0000313" key="9">
    <source>
        <dbReference type="Proteomes" id="UP000054997"/>
    </source>
</evidence>
<dbReference type="Pfam" id="PF25917">
    <property type="entry name" value="BSH_RND"/>
    <property type="match status" value="1"/>
</dbReference>
<dbReference type="Gene3D" id="1.10.287.470">
    <property type="entry name" value="Helix hairpin bin"/>
    <property type="match status" value="1"/>
</dbReference>
<comment type="subcellular location">
    <subcellularLocation>
        <location evidence="1">Cell inner membrane</location>
        <topology evidence="1">Lipid-anchor</topology>
    </subcellularLocation>
</comment>
<dbReference type="InterPro" id="IPR006143">
    <property type="entry name" value="RND_pump_MFP"/>
</dbReference>
<dbReference type="EMBL" id="LNYK01000007">
    <property type="protein sequence ID" value="KTD22559.1"/>
    <property type="molecule type" value="Genomic_DNA"/>
</dbReference>
<keyword evidence="3" id="KW-0175">Coiled coil</keyword>
<dbReference type="GO" id="GO:0022857">
    <property type="term" value="F:transmembrane transporter activity"/>
    <property type="evidence" value="ECO:0007669"/>
    <property type="project" value="InterPro"/>
</dbReference>
<dbReference type="Gene3D" id="2.40.420.20">
    <property type="match status" value="1"/>
</dbReference>
<dbReference type="STRING" id="45068.Llon_0433"/>
<dbReference type="PATRIC" id="fig|45068.5.peg.465"/>
<dbReference type="InterPro" id="IPR058627">
    <property type="entry name" value="MdtA-like_C"/>
</dbReference>
<dbReference type="Pfam" id="PF25967">
    <property type="entry name" value="RND-MFP_C"/>
    <property type="match status" value="1"/>
</dbReference>
<dbReference type="InterPro" id="IPR058626">
    <property type="entry name" value="MdtA-like_b-barrel"/>
</dbReference>
<keyword evidence="9" id="KW-1185">Reference proteome</keyword>
<evidence type="ECO:0000259" key="7">
    <source>
        <dbReference type="Pfam" id="PF25967"/>
    </source>
</evidence>